<comment type="caution">
    <text evidence="1">The sequence shown here is derived from an EMBL/GenBank/DDBJ whole genome shotgun (WGS) entry which is preliminary data.</text>
</comment>
<sequence>MDSSEKILHLIRLASNSLSSTGPLYQNVEGLNKEVMLKAVGKALSSIFEIDDAICKLRPALTADQWKLINQDKDAFDAFDAEFEKLNAAMEAEATGNLGTAQALFSDIESSSQVEDNRVRAQAGLYRIKTKR</sequence>
<accession>A0A2N7L3B6</accession>
<protein>
    <submittedName>
        <fullName evidence="1">Uncharacterized protein</fullName>
    </submittedName>
</protein>
<proteinExistence type="predicted"/>
<dbReference type="EMBL" id="MDAL01000071">
    <property type="protein sequence ID" value="PMN87392.1"/>
    <property type="molecule type" value="Genomic_DNA"/>
</dbReference>
<reference evidence="2" key="1">
    <citation type="submission" date="2016-07" db="EMBL/GenBank/DDBJ databases">
        <title>Nontailed viruses are major unrecognized killers of bacteria in the ocean.</title>
        <authorList>
            <person name="Kauffman K."/>
            <person name="Hussain F."/>
            <person name="Yang J."/>
            <person name="Arevalo P."/>
            <person name="Brown J."/>
            <person name="Cutler M."/>
            <person name="Kelly L."/>
            <person name="Polz M.F."/>
        </authorList>
    </citation>
    <scope>NUCLEOTIDE SEQUENCE [LARGE SCALE GENOMIC DNA]</scope>
    <source>
        <strain evidence="2">10N.261.45.A10</strain>
    </source>
</reference>
<organism evidence="1 2">
    <name type="scientific">Enterovibrio norvegicus</name>
    <dbReference type="NCBI Taxonomy" id="188144"/>
    <lineage>
        <taxon>Bacteria</taxon>
        <taxon>Pseudomonadati</taxon>
        <taxon>Pseudomonadota</taxon>
        <taxon>Gammaproteobacteria</taxon>
        <taxon>Vibrionales</taxon>
        <taxon>Vibrionaceae</taxon>
        <taxon>Enterovibrio</taxon>
    </lineage>
</organism>
<dbReference type="RefSeq" id="WP_102392368.1">
    <property type="nucleotide sequence ID" value="NZ_MDAL01000071.1"/>
</dbReference>
<name>A0A2N7L3B6_9GAMM</name>
<dbReference type="AlphaFoldDB" id="A0A2N7L3B6"/>
<gene>
    <name evidence="1" type="ORF">BCT23_08530</name>
</gene>
<evidence type="ECO:0000313" key="1">
    <source>
        <dbReference type="EMBL" id="PMN87392.1"/>
    </source>
</evidence>
<evidence type="ECO:0000313" key="2">
    <source>
        <dbReference type="Proteomes" id="UP000235387"/>
    </source>
</evidence>
<dbReference type="Proteomes" id="UP000235387">
    <property type="component" value="Unassembled WGS sequence"/>
</dbReference>